<protein>
    <submittedName>
        <fullName evidence="7">Fucose permease</fullName>
    </submittedName>
</protein>
<dbReference type="AlphaFoldDB" id="A0A1I2D2V0"/>
<dbReference type="PANTHER" id="PTHR23514:SF13">
    <property type="entry name" value="INNER MEMBRANE PROTEIN YBJJ"/>
    <property type="match status" value="1"/>
</dbReference>
<reference evidence="8" key="1">
    <citation type="submission" date="2016-10" db="EMBL/GenBank/DDBJ databases">
        <authorList>
            <person name="Varghese N."/>
            <person name="Submissions S."/>
        </authorList>
    </citation>
    <scope>NUCLEOTIDE SEQUENCE [LARGE SCALE GENOMIC DNA]</scope>
    <source>
        <strain evidence="8">DSM 19083</strain>
    </source>
</reference>
<dbReference type="InterPro" id="IPR011701">
    <property type="entry name" value="MFS"/>
</dbReference>
<feature type="transmembrane region" description="Helical" evidence="5">
    <location>
        <begin position="214"/>
        <end position="235"/>
    </location>
</feature>
<evidence type="ECO:0000256" key="3">
    <source>
        <dbReference type="ARBA" id="ARBA00022989"/>
    </source>
</evidence>
<dbReference type="EMBL" id="FONZ01000001">
    <property type="protein sequence ID" value="SFE74841.1"/>
    <property type="molecule type" value="Genomic_DNA"/>
</dbReference>
<sequence>MTSTAALPHARIQTAAWAVFAIFVLNGFNFASWASRLPALRDALQFSESAMGVLLLSLAVGSMVALPMSGWIMQRLGARRTVLVFAAVNVVGYLAAATAIEQDSTLALRIALFLAGAGTGVWDAAMNLEGAVVEQRLGRSIMPRLHAGFSLGTIIGAGAGAAMAWLEVPLTLHLAVAVVASFVGVVVSVRRFLPEEVVLPSAQPGEDRERTSVFSAWLEPRTLLIGLVVLAAALTEGAANDWISLAVVDGLDQDNAVGAVGLTVFLVAMTGTRLVGTAVLDRLGRVAVLRLAGGLAFVGLALFALVPNLPLALVGVVLWGMGAALGFPVGMSAASDDPVRAAGRVSVVSTVGYTAFFVGPPLIGLLAEHVGYRHALLVILVPIALGLLVAGAAREQAGPATVDR</sequence>
<name>A0A1I2D2V0_9MICO</name>
<gene>
    <name evidence="7" type="ORF">SAMN04488035_0379</name>
</gene>
<keyword evidence="8" id="KW-1185">Reference proteome</keyword>
<feature type="transmembrane region" description="Helical" evidence="5">
    <location>
        <begin position="172"/>
        <end position="193"/>
    </location>
</feature>
<comment type="subcellular location">
    <subcellularLocation>
        <location evidence="1">Cell membrane</location>
        <topology evidence="1">Multi-pass membrane protein</topology>
    </subcellularLocation>
</comment>
<dbReference type="STRING" id="285351.SAMN04488035_0379"/>
<keyword evidence="3 5" id="KW-1133">Transmembrane helix</keyword>
<evidence type="ECO:0000256" key="1">
    <source>
        <dbReference type="ARBA" id="ARBA00004651"/>
    </source>
</evidence>
<feature type="transmembrane region" description="Helical" evidence="5">
    <location>
        <begin position="51"/>
        <end position="70"/>
    </location>
</feature>
<dbReference type="Gene3D" id="1.20.1250.20">
    <property type="entry name" value="MFS general substrate transporter like domains"/>
    <property type="match status" value="2"/>
</dbReference>
<evidence type="ECO:0000313" key="8">
    <source>
        <dbReference type="Proteomes" id="UP000198520"/>
    </source>
</evidence>
<dbReference type="CDD" id="cd17393">
    <property type="entry name" value="MFS_MosC_like"/>
    <property type="match status" value="1"/>
</dbReference>
<evidence type="ECO:0000256" key="2">
    <source>
        <dbReference type="ARBA" id="ARBA00022692"/>
    </source>
</evidence>
<dbReference type="GO" id="GO:0005886">
    <property type="term" value="C:plasma membrane"/>
    <property type="evidence" value="ECO:0007669"/>
    <property type="project" value="UniProtKB-SubCell"/>
</dbReference>
<evidence type="ECO:0000259" key="6">
    <source>
        <dbReference type="PROSITE" id="PS50850"/>
    </source>
</evidence>
<dbReference type="Pfam" id="PF07690">
    <property type="entry name" value="MFS_1"/>
    <property type="match status" value="1"/>
</dbReference>
<dbReference type="RefSeq" id="WP_093374534.1">
    <property type="nucleotide sequence ID" value="NZ_BNAN01000001.1"/>
</dbReference>
<organism evidence="7 8">
    <name type="scientific">Flavimobilis marinus</name>
    <dbReference type="NCBI Taxonomy" id="285351"/>
    <lineage>
        <taxon>Bacteria</taxon>
        <taxon>Bacillati</taxon>
        <taxon>Actinomycetota</taxon>
        <taxon>Actinomycetes</taxon>
        <taxon>Micrococcales</taxon>
        <taxon>Jonesiaceae</taxon>
        <taxon>Flavimobilis</taxon>
    </lineage>
</organism>
<feature type="transmembrane region" description="Helical" evidence="5">
    <location>
        <begin position="145"/>
        <end position="166"/>
    </location>
</feature>
<feature type="transmembrane region" description="Helical" evidence="5">
    <location>
        <begin position="345"/>
        <end position="366"/>
    </location>
</feature>
<feature type="transmembrane region" description="Helical" evidence="5">
    <location>
        <begin position="82"/>
        <end position="100"/>
    </location>
</feature>
<dbReference type="GO" id="GO:0022857">
    <property type="term" value="F:transmembrane transporter activity"/>
    <property type="evidence" value="ECO:0007669"/>
    <property type="project" value="InterPro"/>
</dbReference>
<dbReference type="Proteomes" id="UP000198520">
    <property type="component" value="Unassembled WGS sequence"/>
</dbReference>
<feature type="domain" description="Major facilitator superfamily (MFS) profile" evidence="6">
    <location>
        <begin position="15"/>
        <end position="398"/>
    </location>
</feature>
<evidence type="ECO:0000313" key="7">
    <source>
        <dbReference type="EMBL" id="SFE74841.1"/>
    </source>
</evidence>
<feature type="transmembrane region" description="Helical" evidence="5">
    <location>
        <begin position="287"/>
        <end position="306"/>
    </location>
</feature>
<dbReference type="InterPro" id="IPR020846">
    <property type="entry name" value="MFS_dom"/>
</dbReference>
<feature type="transmembrane region" description="Helical" evidence="5">
    <location>
        <begin position="106"/>
        <end position="125"/>
    </location>
</feature>
<feature type="transmembrane region" description="Helical" evidence="5">
    <location>
        <begin position="255"/>
        <end position="275"/>
    </location>
</feature>
<keyword evidence="4 5" id="KW-0472">Membrane</keyword>
<proteinExistence type="predicted"/>
<feature type="transmembrane region" description="Helical" evidence="5">
    <location>
        <begin position="312"/>
        <end position="333"/>
    </location>
</feature>
<dbReference type="SUPFAM" id="SSF103473">
    <property type="entry name" value="MFS general substrate transporter"/>
    <property type="match status" value="1"/>
</dbReference>
<feature type="transmembrane region" description="Helical" evidence="5">
    <location>
        <begin position="12"/>
        <end position="31"/>
    </location>
</feature>
<dbReference type="PROSITE" id="PS50850">
    <property type="entry name" value="MFS"/>
    <property type="match status" value="1"/>
</dbReference>
<evidence type="ECO:0000256" key="4">
    <source>
        <dbReference type="ARBA" id="ARBA00023136"/>
    </source>
</evidence>
<evidence type="ECO:0000256" key="5">
    <source>
        <dbReference type="SAM" id="Phobius"/>
    </source>
</evidence>
<dbReference type="InterPro" id="IPR051788">
    <property type="entry name" value="MFS_Transporter"/>
</dbReference>
<keyword evidence="2 5" id="KW-0812">Transmembrane</keyword>
<feature type="transmembrane region" description="Helical" evidence="5">
    <location>
        <begin position="372"/>
        <end position="393"/>
    </location>
</feature>
<accession>A0A1I2D2V0</accession>
<dbReference type="InterPro" id="IPR036259">
    <property type="entry name" value="MFS_trans_sf"/>
</dbReference>
<dbReference type="OrthoDB" id="9809599at2"/>
<dbReference type="PANTHER" id="PTHR23514">
    <property type="entry name" value="BYPASS OF STOP CODON PROTEIN 6"/>
    <property type="match status" value="1"/>
</dbReference>